<evidence type="ECO:0000259" key="4">
    <source>
        <dbReference type="SMART" id="SM00062"/>
    </source>
</evidence>
<organism evidence="5 6">
    <name type="scientific">Celerinatantimonas diazotrophica</name>
    <dbReference type="NCBI Taxonomy" id="412034"/>
    <lineage>
        <taxon>Bacteria</taxon>
        <taxon>Pseudomonadati</taxon>
        <taxon>Pseudomonadota</taxon>
        <taxon>Gammaproteobacteria</taxon>
        <taxon>Celerinatantimonadaceae</taxon>
        <taxon>Celerinatantimonas</taxon>
    </lineage>
</organism>
<feature type="chain" id="PRO_5020357577" evidence="3">
    <location>
        <begin position="22"/>
        <end position="260"/>
    </location>
</feature>
<accession>A0A4R1J854</accession>
<evidence type="ECO:0000256" key="3">
    <source>
        <dbReference type="SAM" id="SignalP"/>
    </source>
</evidence>
<comment type="similarity">
    <text evidence="1">Belongs to the bacterial solute-binding protein 3 family.</text>
</comment>
<keyword evidence="6" id="KW-1185">Reference proteome</keyword>
<dbReference type="AlphaFoldDB" id="A0A4R1J854"/>
<keyword evidence="2 3" id="KW-0732">Signal</keyword>
<dbReference type="RefSeq" id="WP_131914049.1">
    <property type="nucleotide sequence ID" value="NZ_OU594967.1"/>
</dbReference>
<proteinExistence type="inferred from homology"/>
<dbReference type="Proteomes" id="UP000295565">
    <property type="component" value="Unassembled WGS sequence"/>
</dbReference>
<dbReference type="InterPro" id="IPR001638">
    <property type="entry name" value="Solute-binding_3/MltF_N"/>
</dbReference>
<gene>
    <name evidence="5" type="ORF">EV690_3304</name>
</gene>
<dbReference type="PANTHER" id="PTHR35936">
    <property type="entry name" value="MEMBRANE-BOUND LYTIC MUREIN TRANSGLYCOSYLASE F"/>
    <property type="match status" value="1"/>
</dbReference>
<dbReference type="EMBL" id="SMGD01000017">
    <property type="protein sequence ID" value="TCK46718.1"/>
    <property type="molecule type" value="Genomic_DNA"/>
</dbReference>
<reference evidence="5 6" key="1">
    <citation type="submission" date="2019-03" db="EMBL/GenBank/DDBJ databases">
        <title>Genomic Encyclopedia of Type Strains, Phase IV (KMG-IV): sequencing the most valuable type-strain genomes for metagenomic binning, comparative biology and taxonomic classification.</title>
        <authorList>
            <person name="Goeker M."/>
        </authorList>
    </citation>
    <scope>NUCLEOTIDE SEQUENCE [LARGE SCALE GENOMIC DNA]</scope>
    <source>
        <strain evidence="5 6">DSM 18577</strain>
    </source>
</reference>
<sequence length="260" mass="28529">MKLRNIIGLVMGLLLSQQALAQDSIRYGLEALYPPFESKTPDGKLVGFDIALGNAICKQANLKCSWVEGAFDTLIPALNARKFDVINSAMNITAQRAKAIDFTIPIYQVPTQLIVHKGMALLPNAKSLKGKNIGVLQGSIQQMYAVKHWQPKGVNVVAYKDQNQVYDDLVSGRLDGTLVMSTAGQEGFLNKPEGKNFQFVGKPVVDKKILGVGIGYGLRKGDNKLRERLNKAIRAIQKQGKIIPKLSKEYFGGVDVSIHH</sequence>
<dbReference type="Pfam" id="PF00497">
    <property type="entry name" value="SBP_bac_3"/>
    <property type="match status" value="1"/>
</dbReference>
<evidence type="ECO:0000313" key="6">
    <source>
        <dbReference type="Proteomes" id="UP000295565"/>
    </source>
</evidence>
<dbReference type="OrthoDB" id="9768183at2"/>
<dbReference type="SUPFAM" id="SSF53850">
    <property type="entry name" value="Periplasmic binding protein-like II"/>
    <property type="match status" value="1"/>
</dbReference>
<evidence type="ECO:0000256" key="1">
    <source>
        <dbReference type="ARBA" id="ARBA00010333"/>
    </source>
</evidence>
<evidence type="ECO:0000313" key="5">
    <source>
        <dbReference type="EMBL" id="TCK46718.1"/>
    </source>
</evidence>
<dbReference type="PANTHER" id="PTHR35936:SF13">
    <property type="entry name" value="HISTIDINE-BINDING PERIPLASMIC PROTEIN"/>
    <property type="match status" value="1"/>
</dbReference>
<feature type="domain" description="Solute-binding protein family 3/N-terminal" evidence="4">
    <location>
        <begin position="24"/>
        <end position="254"/>
    </location>
</feature>
<name>A0A4R1J854_9GAMM</name>
<dbReference type="CDD" id="cd13703">
    <property type="entry name" value="PBP2_HisJ_LAO"/>
    <property type="match status" value="1"/>
</dbReference>
<dbReference type="SMART" id="SM00062">
    <property type="entry name" value="PBPb"/>
    <property type="match status" value="1"/>
</dbReference>
<dbReference type="Gene3D" id="3.40.190.10">
    <property type="entry name" value="Periplasmic binding protein-like II"/>
    <property type="match status" value="2"/>
</dbReference>
<feature type="signal peptide" evidence="3">
    <location>
        <begin position="1"/>
        <end position="21"/>
    </location>
</feature>
<evidence type="ECO:0000256" key="2">
    <source>
        <dbReference type="ARBA" id="ARBA00022729"/>
    </source>
</evidence>
<protein>
    <submittedName>
        <fullName evidence="5">Lysine/arginine/ornithine transport system substrate-binding protein</fullName>
    </submittedName>
</protein>
<comment type="caution">
    <text evidence="5">The sequence shown here is derived from an EMBL/GenBank/DDBJ whole genome shotgun (WGS) entry which is preliminary data.</text>
</comment>